<evidence type="ECO:0000313" key="1">
    <source>
        <dbReference type="EMBL" id="JAD70983.1"/>
    </source>
</evidence>
<reference evidence="1" key="1">
    <citation type="submission" date="2014-09" db="EMBL/GenBank/DDBJ databases">
        <authorList>
            <person name="Magalhaes I.L.F."/>
            <person name="Oliveira U."/>
            <person name="Santos F.R."/>
            <person name="Vidigal T.H.D.A."/>
            <person name="Brescovit A.D."/>
            <person name="Santos A.J."/>
        </authorList>
    </citation>
    <scope>NUCLEOTIDE SEQUENCE</scope>
    <source>
        <tissue evidence="1">Shoot tissue taken approximately 20 cm above the soil surface</tissue>
    </source>
</reference>
<dbReference type="AlphaFoldDB" id="A0A0A9C947"/>
<dbReference type="EMBL" id="GBRH01226912">
    <property type="protein sequence ID" value="JAD70983.1"/>
    <property type="molecule type" value="Transcribed_RNA"/>
</dbReference>
<accession>A0A0A9C947</accession>
<reference evidence="1" key="2">
    <citation type="journal article" date="2015" name="Data Brief">
        <title>Shoot transcriptome of the giant reed, Arundo donax.</title>
        <authorList>
            <person name="Barrero R.A."/>
            <person name="Guerrero F.D."/>
            <person name="Moolhuijzen P."/>
            <person name="Goolsby J.A."/>
            <person name="Tidwell J."/>
            <person name="Bellgard S.E."/>
            <person name="Bellgard M.I."/>
        </authorList>
    </citation>
    <scope>NUCLEOTIDE SEQUENCE</scope>
    <source>
        <tissue evidence="1">Shoot tissue taken approximately 20 cm above the soil surface</tissue>
    </source>
</reference>
<name>A0A0A9C947_ARUDO</name>
<protein>
    <submittedName>
        <fullName evidence="1">Uncharacterized protein</fullName>
    </submittedName>
</protein>
<organism evidence="1">
    <name type="scientific">Arundo donax</name>
    <name type="common">Giant reed</name>
    <name type="synonym">Donax arundinaceus</name>
    <dbReference type="NCBI Taxonomy" id="35708"/>
    <lineage>
        <taxon>Eukaryota</taxon>
        <taxon>Viridiplantae</taxon>
        <taxon>Streptophyta</taxon>
        <taxon>Embryophyta</taxon>
        <taxon>Tracheophyta</taxon>
        <taxon>Spermatophyta</taxon>
        <taxon>Magnoliopsida</taxon>
        <taxon>Liliopsida</taxon>
        <taxon>Poales</taxon>
        <taxon>Poaceae</taxon>
        <taxon>PACMAD clade</taxon>
        <taxon>Arundinoideae</taxon>
        <taxon>Arundineae</taxon>
        <taxon>Arundo</taxon>
    </lineage>
</organism>
<proteinExistence type="predicted"/>
<sequence length="18" mass="2105">MKKNTIEHLTFHHITALA</sequence>